<evidence type="ECO:0000313" key="3">
    <source>
        <dbReference type="Proteomes" id="UP000189835"/>
    </source>
</evidence>
<comment type="caution">
    <text evidence="2">The sequence shown here is derived from an EMBL/GenBank/DDBJ whole genome shotgun (WGS) entry which is preliminary data.</text>
</comment>
<dbReference type="Pfam" id="PF10030">
    <property type="entry name" value="DUF2272"/>
    <property type="match status" value="1"/>
</dbReference>
<organism evidence="2 3">
    <name type="scientific">Microcystis aeruginosa KW</name>
    <dbReference type="NCBI Taxonomy" id="1960155"/>
    <lineage>
        <taxon>Bacteria</taxon>
        <taxon>Bacillati</taxon>
        <taxon>Cyanobacteriota</taxon>
        <taxon>Cyanophyceae</taxon>
        <taxon>Oscillatoriophycideae</taxon>
        <taxon>Chroococcales</taxon>
        <taxon>Microcystaceae</taxon>
        <taxon>Microcystis</taxon>
    </lineage>
</organism>
<reference evidence="2 3" key="1">
    <citation type="submission" date="2017-02" db="EMBL/GenBank/DDBJ databases">
        <title>Genome sequence of Microcystis aeruginosa KW.</title>
        <authorList>
            <person name="Oh H.-M."/>
            <person name="Ahn C.-Y."/>
            <person name="Jeong H."/>
            <person name="Srivastava A."/>
            <person name="Lee H.-G."/>
            <person name="Kang S.-R."/>
        </authorList>
    </citation>
    <scope>NUCLEOTIDE SEQUENCE [LARGE SCALE GENOMIC DNA]</scope>
    <source>
        <strain evidence="2 3">KW</strain>
    </source>
</reference>
<sequence length="282" mass="31633">MANKTLKALTNTVIKSLPQDSISLSDSQKITLPEDATLEILQYRSAPNNHWEIQLVTPQNGLVTWFAFISHVEIFSDPNFKKTLVDIATEEWEFFEKGKGQETANGFWQRVVKYWKEALNIHHIDTPDEVGDGIRNPWSAAFISWIMTKAGAADKFKRDESHSVYIHDAVQKRKNRVVDAPFIALKVDEITPEVGDLVCAPRASSVDFVKYDTSPPYASHCDLVVAKRTNEIDMIGGNVEDSVSKTTIELNAEGKVIPNGKILVNGNPATKRPWFVVIKNLL</sequence>
<feature type="domain" description="DUF2272" evidence="1">
    <location>
        <begin position="104"/>
        <end position="279"/>
    </location>
</feature>
<dbReference type="EMBL" id="MVGR01000001">
    <property type="protein sequence ID" value="OPF19987.1"/>
    <property type="molecule type" value="Genomic_DNA"/>
</dbReference>
<evidence type="ECO:0000259" key="1">
    <source>
        <dbReference type="Pfam" id="PF10030"/>
    </source>
</evidence>
<proteinExistence type="predicted"/>
<dbReference type="InterPro" id="IPR019262">
    <property type="entry name" value="DUF2272"/>
</dbReference>
<protein>
    <recommendedName>
        <fullName evidence="1">DUF2272 domain-containing protein</fullName>
    </recommendedName>
</protein>
<evidence type="ECO:0000313" key="2">
    <source>
        <dbReference type="EMBL" id="OPF19987.1"/>
    </source>
</evidence>
<dbReference type="RefSeq" id="WP_079205420.1">
    <property type="nucleotide sequence ID" value="NZ_MVGR01000001.1"/>
</dbReference>
<gene>
    <name evidence="2" type="ORF">B1L04_00455</name>
</gene>
<name>A0A1V4BZ76_MICAE</name>
<dbReference type="AlphaFoldDB" id="A0A1V4BZ76"/>
<accession>A0A1V4BZ76</accession>
<dbReference type="Proteomes" id="UP000189835">
    <property type="component" value="Unassembled WGS sequence"/>
</dbReference>